<evidence type="ECO:0000256" key="1">
    <source>
        <dbReference type="SAM" id="Phobius"/>
    </source>
</evidence>
<keyword evidence="1" id="KW-0472">Membrane</keyword>
<gene>
    <name evidence="2" type="ORF">J437_LFUL001974</name>
</gene>
<reference evidence="2" key="1">
    <citation type="submission" date="2013-04" db="EMBL/GenBank/DDBJ databases">
        <authorList>
            <person name="Qu J."/>
            <person name="Murali S.C."/>
            <person name="Bandaranaike D."/>
            <person name="Bellair M."/>
            <person name="Blankenburg K."/>
            <person name="Chao H."/>
            <person name="Dinh H."/>
            <person name="Doddapaneni H."/>
            <person name="Downs B."/>
            <person name="Dugan-Rocha S."/>
            <person name="Elkadiri S."/>
            <person name="Gnanaolivu R.D."/>
            <person name="Hernandez B."/>
            <person name="Javaid M."/>
            <person name="Jayaseelan J.C."/>
            <person name="Lee S."/>
            <person name="Li M."/>
            <person name="Ming W."/>
            <person name="Munidasa M."/>
            <person name="Muniz J."/>
            <person name="Nguyen L."/>
            <person name="Ongeri F."/>
            <person name="Osuji N."/>
            <person name="Pu L.-L."/>
            <person name="Puazo M."/>
            <person name="Qu C."/>
            <person name="Quiroz J."/>
            <person name="Raj R."/>
            <person name="Weissenberger G."/>
            <person name="Xin Y."/>
            <person name="Zou X."/>
            <person name="Han Y."/>
            <person name="Richards S."/>
            <person name="Worley K."/>
            <person name="Muzny D."/>
            <person name="Gibbs R."/>
        </authorList>
    </citation>
    <scope>NUCLEOTIDE SEQUENCE</scope>
    <source>
        <strain evidence="2">Sampled in the wild</strain>
    </source>
</reference>
<keyword evidence="3" id="KW-1185">Reference proteome</keyword>
<dbReference type="OrthoDB" id="6606882at2759"/>
<sequence length="288" mass="30819">MWLLAGGHLHYSGCMASALENTYSRQRFRHVDRFCYENNSAFGQCDCTSYSYFALSTVLFAVGTVITILASGDAQGYLFSNLGYMWLVGPIFICSALMVAVKSVMYLRKKNLIQMLLRQRALLRELAQQSRNQPCNDVVARNPSCLTLPPSYDILMGTAGQAIPSGGGQSATDPGGGGVMTGQGVSTMTMGPYHVHPHGLVGCSTWTTGMGTSEGDDSLAEEAPPPTYEEAMFLMAEEDDDIPDQKGLKVVMAAEEDDSKLTGVEGCLLTNSVSGGSRNGRGGSCSKM</sequence>
<proteinExistence type="predicted"/>
<dbReference type="AlphaFoldDB" id="A0A8K0JVL0"/>
<accession>A0A8K0JVL0</accession>
<keyword evidence="1" id="KW-0812">Transmembrane</keyword>
<name>A0A8K0JVL0_LADFU</name>
<evidence type="ECO:0000313" key="2">
    <source>
        <dbReference type="EMBL" id="KAG8223480.1"/>
    </source>
</evidence>
<comment type="caution">
    <text evidence="2">The sequence shown here is derived from an EMBL/GenBank/DDBJ whole genome shotgun (WGS) entry which is preliminary data.</text>
</comment>
<dbReference type="EMBL" id="KZ308161">
    <property type="protein sequence ID" value="KAG8223480.1"/>
    <property type="molecule type" value="Genomic_DNA"/>
</dbReference>
<keyword evidence="1" id="KW-1133">Transmembrane helix</keyword>
<reference evidence="2" key="2">
    <citation type="submission" date="2017-10" db="EMBL/GenBank/DDBJ databases">
        <title>Ladona fulva Genome sequencing and assembly.</title>
        <authorList>
            <person name="Murali S."/>
            <person name="Richards S."/>
            <person name="Bandaranaike D."/>
            <person name="Bellair M."/>
            <person name="Blankenburg K."/>
            <person name="Chao H."/>
            <person name="Dinh H."/>
            <person name="Doddapaneni H."/>
            <person name="Dugan-Rocha S."/>
            <person name="Elkadiri S."/>
            <person name="Gnanaolivu R."/>
            <person name="Hernandez B."/>
            <person name="Skinner E."/>
            <person name="Javaid M."/>
            <person name="Lee S."/>
            <person name="Li M."/>
            <person name="Ming W."/>
            <person name="Munidasa M."/>
            <person name="Muniz J."/>
            <person name="Nguyen L."/>
            <person name="Hughes D."/>
            <person name="Osuji N."/>
            <person name="Pu L.-L."/>
            <person name="Puazo M."/>
            <person name="Qu C."/>
            <person name="Quiroz J."/>
            <person name="Raj R."/>
            <person name="Weissenberger G."/>
            <person name="Xin Y."/>
            <person name="Zou X."/>
            <person name="Han Y."/>
            <person name="Worley K."/>
            <person name="Muzny D."/>
            <person name="Gibbs R."/>
        </authorList>
    </citation>
    <scope>NUCLEOTIDE SEQUENCE</scope>
    <source>
        <strain evidence="2">Sampled in the wild</strain>
    </source>
</reference>
<organism evidence="2 3">
    <name type="scientific">Ladona fulva</name>
    <name type="common">Scarce chaser dragonfly</name>
    <name type="synonym">Libellula fulva</name>
    <dbReference type="NCBI Taxonomy" id="123851"/>
    <lineage>
        <taxon>Eukaryota</taxon>
        <taxon>Metazoa</taxon>
        <taxon>Ecdysozoa</taxon>
        <taxon>Arthropoda</taxon>
        <taxon>Hexapoda</taxon>
        <taxon>Insecta</taxon>
        <taxon>Pterygota</taxon>
        <taxon>Palaeoptera</taxon>
        <taxon>Odonata</taxon>
        <taxon>Epiprocta</taxon>
        <taxon>Anisoptera</taxon>
        <taxon>Libelluloidea</taxon>
        <taxon>Libellulidae</taxon>
        <taxon>Ladona</taxon>
    </lineage>
</organism>
<protein>
    <submittedName>
        <fullName evidence="2">Uncharacterized protein</fullName>
    </submittedName>
</protein>
<feature type="transmembrane region" description="Helical" evidence="1">
    <location>
        <begin position="52"/>
        <end position="72"/>
    </location>
</feature>
<feature type="transmembrane region" description="Helical" evidence="1">
    <location>
        <begin position="84"/>
        <end position="107"/>
    </location>
</feature>
<dbReference type="Proteomes" id="UP000792457">
    <property type="component" value="Unassembled WGS sequence"/>
</dbReference>
<evidence type="ECO:0000313" key="3">
    <source>
        <dbReference type="Proteomes" id="UP000792457"/>
    </source>
</evidence>